<keyword evidence="1" id="KW-1133">Transmembrane helix</keyword>
<dbReference type="EMBL" id="DTKJ01000040">
    <property type="protein sequence ID" value="HGZ11593.1"/>
    <property type="molecule type" value="Genomic_DNA"/>
</dbReference>
<feature type="transmembrane region" description="Helical" evidence="1">
    <location>
        <begin position="92"/>
        <end position="109"/>
    </location>
</feature>
<feature type="transmembrane region" description="Helical" evidence="1">
    <location>
        <begin position="195"/>
        <end position="223"/>
    </location>
</feature>
<feature type="transmembrane region" description="Helical" evidence="1">
    <location>
        <begin position="394"/>
        <end position="412"/>
    </location>
</feature>
<feature type="transmembrane region" description="Helical" evidence="1">
    <location>
        <begin position="364"/>
        <end position="382"/>
    </location>
</feature>
<reference evidence="2" key="1">
    <citation type="journal article" date="2020" name="mSystems">
        <title>Genome- and Community-Level Interaction Insights into Carbon Utilization and Element Cycling Functions of Hydrothermarchaeota in Hydrothermal Sediment.</title>
        <authorList>
            <person name="Zhou Z."/>
            <person name="Liu Y."/>
            <person name="Xu W."/>
            <person name="Pan J."/>
            <person name="Luo Z.H."/>
            <person name="Li M."/>
        </authorList>
    </citation>
    <scope>NUCLEOTIDE SEQUENCE [LARGE SCALE GENOMIC DNA]</scope>
    <source>
        <strain evidence="2">SpSt-853</strain>
    </source>
</reference>
<feature type="transmembrane region" description="Helical" evidence="1">
    <location>
        <begin position="35"/>
        <end position="54"/>
    </location>
</feature>
<name>A0A7C5AM68_9BACT</name>
<evidence type="ECO:0008006" key="3">
    <source>
        <dbReference type="Google" id="ProtNLM"/>
    </source>
</evidence>
<evidence type="ECO:0000256" key="1">
    <source>
        <dbReference type="SAM" id="Phobius"/>
    </source>
</evidence>
<accession>A0A7C5AM68</accession>
<dbReference type="AlphaFoldDB" id="A0A7C5AM68"/>
<sequence length="438" mass="49864">MESFWVTWLGALALVAIVLAWLLGRLYRCRDFLSWILLLCFALSLGFIWTKWYLSLDLAMYDASKYHYFAGQIAGLLKADFWGNLPYTVKPYWAYTMPLGILYFLFGVSEPLGQTLNAVIGLGVVLNLHRLAHLWFSPRIADRTALLLALYPYFWVLSGTLNRDQLIVFCISRFFLALTEVGLKGERQSSFKDLVWLVGSLLYMTLLRPPLIILGGLALFVFWMTHPAATLRRHWLLRMGRAMVIFSVLGLGGLSYLLCGRYYLNVSPIERDAGRISQLDEMNARLRISEKAGSAYLKGVSYSSYEDVVQIMPLATLYFLLSPLPWQVTSFKQALGLLDSFWLLWVYIHFLRGLRDLVGRQRRLGQALITFLLLGVALSGVLQANAGSAMRHRPMFTLLMFPVAVYGCRALHKRQNLKKGRWHLPGGVPIPSQALRPR</sequence>
<evidence type="ECO:0000313" key="2">
    <source>
        <dbReference type="EMBL" id="HGZ11593.1"/>
    </source>
</evidence>
<gene>
    <name evidence="2" type="ORF">ENW48_05200</name>
</gene>
<keyword evidence="1" id="KW-0472">Membrane</keyword>
<feature type="transmembrane region" description="Helical" evidence="1">
    <location>
        <begin position="243"/>
        <end position="264"/>
    </location>
</feature>
<comment type="caution">
    <text evidence="2">The sequence shown here is derived from an EMBL/GenBank/DDBJ whole genome shotgun (WGS) entry which is preliminary data.</text>
</comment>
<keyword evidence="1" id="KW-0812">Transmembrane</keyword>
<feature type="transmembrane region" description="Helical" evidence="1">
    <location>
        <begin position="334"/>
        <end position="352"/>
    </location>
</feature>
<organism evidence="2">
    <name type="scientific">Desulfobacca acetoxidans</name>
    <dbReference type="NCBI Taxonomy" id="60893"/>
    <lineage>
        <taxon>Bacteria</taxon>
        <taxon>Pseudomonadati</taxon>
        <taxon>Thermodesulfobacteriota</taxon>
        <taxon>Desulfobaccia</taxon>
        <taxon>Desulfobaccales</taxon>
        <taxon>Desulfobaccaceae</taxon>
        <taxon>Desulfobacca</taxon>
    </lineage>
</organism>
<proteinExistence type="predicted"/>
<feature type="transmembrane region" description="Helical" evidence="1">
    <location>
        <begin position="6"/>
        <end position="23"/>
    </location>
</feature>
<protein>
    <recommendedName>
        <fullName evidence="3">Glycosyltransferase RgtA/B/C/D-like domain-containing protein</fullName>
    </recommendedName>
</protein>
<feature type="transmembrane region" description="Helical" evidence="1">
    <location>
        <begin position="115"/>
        <end position="132"/>
    </location>
</feature>